<dbReference type="Proteomes" id="UP000219182">
    <property type="component" value="Unassembled WGS sequence"/>
</dbReference>
<gene>
    <name evidence="1" type="ORF">CN311_24480</name>
</gene>
<reference evidence="1 2" key="1">
    <citation type="submission" date="2017-09" db="EMBL/GenBank/DDBJ databases">
        <title>Mesorhizobum sanjuanii sp. nov. isolated from nodules of Lotus tenuis in saline-alkaline lowlands of Flooding Pampa.</title>
        <authorList>
            <person name="Sannazzaro A.I."/>
            <person name="Torres Tejerizo G.A."/>
            <person name="Fontana F."/>
            <person name="Cumpa Velazquez L.M."/>
            <person name="Hansen L."/>
            <person name="Pistorio M."/>
            <person name="Estrella M.J."/>
        </authorList>
    </citation>
    <scope>NUCLEOTIDE SEQUENCE [LARGE SCALE GENOMIC DNA]</scope>
    <source>
        <strain evidence="1 2">BSA136</strain>
    </source>
</reference>
<organism evidence="1 2">
    <name type="scientific">Mesorhizobium sanjuanii</name>
    <dbReference type="NCBI Taxonomy" id="2037900"/>
    <lineage>
        <taxon>Bacteria</taxon>
        <taxon>Pseudomonadati</taxon>
        <taxon>Pseudomonadota</taxon>
        <taxon>Alphaproteobacteria</taxon>
        <taxon>Hyphomicrobiales</taxon>
        <taxon>Phyllobacteriaceae</taxon>
        <taxon>Mesorhizobium</taxon>
    </lineage>
</organism>
<sequence>MKKIYEKPTLVRKGKLSAVTAANGASGPIVIVE</sequence>
<name>A0A2A6F989_9HYPH</name>
<comment type="caution">
    <text evidence="1">The sequence shown here is derived from an EMBL/GenBank/DDBJ whole genome shotgun (WGS) entry which is preliminary data.</text>
</comment>
<evidence type="ECO:0000313" key="2">
    <source>
        <dbReference type="Proteomes" id="UP000219182"/>
    </source>
</evidence>
<evidence type="ECO:0008006" key="3">
    <source>
        <dbReference type="Google" id="ProtNLM"/>
    </source>
</evidence>
<proteinExistence type="predicted"/>
<evidence type="ECO:0000313" key="1">
    <source>
        <dbReference type="EMBL" id="PDQ18499.1"/>
    </source>
</evidence>
<dbReference type="NCBIfam" id="NF033521">
    <property type="entry name" value="lasso_leader_L3"/>
    <property type="match status" value="1"/>
</dbReference>
<dbReference type="AlphaFoldDB" id="A0A2A6F989"/>
<dbReference type="EMBL" id="NWQG01000183">
    <property type="protein sequence ID" value="PDQ18499.1"/>
    <property type="molecule type" value="Genomic_DNA"/>
</dbReference>
<keyword evidence="2" id="KW-1185">Reference proteome</keyword>
<dbReference type="RefSeq" id="WP_097576245.1">
    <property type="nucleotide sequence ID" value="NZ_NWQG01000183.1"/>
</dbReference>
<protein>
    <recommendedName>
        <fullName evidence="3">RiPP</fullName>
    </recommendedName>
</protein>
<accession>A0A2A6F989</accession>